<evidence type="ECO:0000313" key="2">
    <source>
        <dbReference type="Proteomes" id="UP000821845"/>
    </source>
</evidence>
<evidence type="ECO:0000313" key="1">
    <source>
        <dbReference type="EMBL" id="KAH6939235.1"/>
    </source>
</evidence>
<name>A0ACB7SX20_HYAAI</name>
<reference evidence="1" key="1">
    <citation type="submission" date="2020-05" db="EMBL/GenBank/DDBJ databases">
        <title>Large-scale comparative analyses of tick genomes elucidate their genetic diversity and vector capacities.</title>
        <authorList>
            <person name="Jia N."/>
            <person name="Wang J."/>
            <person name="Shi W."/>
            <person name="Du L."/>
            <person name="Sun Y."/>
            <person name="Zhan W."/>
            <person name="Jiang J."/>
            <person name="Wang Q."/>
            <person name="Zhang B."/>
            <person name="Ji P."/>
            <person name="Sakyi L.B."/>
            <person name="Cui X."/>
            <person name="Yuan T."/>
            <person name="Jiang B."/>
            <person name="Yang W."/>
            <person name="Lam T.T.-Y."/>
            <person name="Chang Q."/>
            <person name="Ding S."/>
            <person name="Wang X."/>
            <person name="Zhu J."/>
            <person name="Ruan X."/>
            <person name="Zhao L."/>
            <person name="Wei J."/>
            <person name="Que T."/>
            <person name="Du C."/>
            <person name="Cheng J."/>
            <person name="Dai P."/>
            <person name="Han X."/>
            <person name="Huang E."/>
            <person name="Gao Y."/>
            <person name="Liu J."/>
            <person name="Shao H."/>
            <person name="Ye R."/>
            <person name="Li L."/>
            <person name="Wei W."/>
            <person name="Wang X."/>
            <person name="Wang C."/>
            <person name="Yang T."/>
            <person name="Huo Q."/>
            <person name="Li W."/>
            <person name="Guo W."/>
            <person name="Chen H."/>
            <person name="Zhou L."/>
            <person name="Ni X."/>
            <person name="Tian J."/>
            <person name="Zhou Y."/>
            <person name="Sheng Y."/>
            <person name="Liu T."/>
            <person name="Pan Y."/>
            <person name="Xia L."/>
            <person name="Li J."/>
            <person name="Zhao F."/>
            <person name="Cao W."/>
        </authorList>
    </citation>
    <scope>NUCLEOTIDE SEQUENCE</scope>
    <source>
        <strain evidence="1">Hyas-2018</strain>
    </source>
</reference>
<organism evidence="1 2">
    <name type="scientific">Hyalomma asiaticum</name>
    <name type="common">Tick</name>
    <dbReference type="NCBI Taxonomy" id="266040"/>
    <lineage>
        <taxon>Eukaryota</taxon>
        <taxon>Metazoa</taxon>
        <taxon>Ecdysozoa</taxon>
        <taxon>Arthropoda</taxon>
        <taxon>Chelicerata</taxon>
        <taxon>Arachnida</taxon>
        <taxon>Acari</taxon>
        <taxon>Parasitiformes</taxon>
        <taxon>Ixodida</taxon>
        <taxon>Ixodoidea</taxon>
        <taxon>Ixodidae</taxon>
        <taxon>Hyalomminae</taxon>
        <taxon>Hyalomma</taxon>
    </lineage>
</organism>
<dbReference type="Proteomes" id="UP000821845">
    <property type="component" value="Chromosome 2"/>
</dbReference>
<sequence length="215" mass="23192">MAAYTCLRYRIFRAHNHRNSKSNKVENLCVAVVHGLGAAASPGERSHVWGRSDRIDARSGSVLKTSHGQQTARLPRSGNNHKYGTARSNTLGSSSGRSRGPRGHAWDTVRQRRLLLRGSATAEERVAQARCSNATAPRPASKNMSAATGLFREGETRCARASATHCTQDDGITAANGAAQWDLLRNEELAARLLSPGALITVLPTRPLAFAKDIE</sequence>
<protein>
    <submittedName>
        <fullName evidence="1">Uncharacterized protein</fullName>
    </submittedName>
</protein>
<comment type="caution">
    <text evidence="1">The sequence shown here is derived from an EMBL/GenBank/DDBJ whole genome shotgun (WGS) entry which is preliminary data.</text>
</comment>
<dbReference type="EMBL" id="CM023482">
    <property type="protein sequence ID" value="KAH6939235.1"/>
    <property type="molecule type" value="Genomic_DNA"/>
</dbReference>
<gene>
    <name evidence="1" type="ORF">HPB50_016554</name>
</gene>
<accession>A0ACB7SX20</accession>
<proteinExistence type="predicted"/>
<keyword evidence="2" id="KW-1185">Reference proteome</keyword>